<keyword evidence="2" id="KW-1185">Reference proteome</keyword>
<dbReference type="EMBL" id="JANBUP010002938">
    <property type="protein sequence ID" value="KAJ2798446.1"/>
    <property type="molecule type" value="Genomic_DNA"/>
</dbReference>
<proteinExistence type="predicted"/>
<comment type="caution">
    <text evidence="1">The sequence shown here is derived from an EMBL/GenBank/DDBJ whole genome shotgun (WGS) entry which is preliminary data.</text>
</comment>
<dbReference type="Proteomes" id="UP001140096">
    <property type="component" value="Unassembled WGS sequence"/>
</dbReference>
<organism evidence="1 2">
    <name type="scientific">Coemansia furcata</name>
    <dbReference type="NCBI Taxonomy" id="417177"/>
    <lineage>
        <taxon>Eukaryota</taxon>
        <taxon>Fungi</taxon>
        <taxon>Fungi incertae sedis</taxon>
        <taxon>Zoopagomycota</taxon>
        <taxon>Kickxellomycotina</taxon>
        <taxon>Kickxellomycetes</taxon>
        <taxon>Kickxellales</taxon>
        <taxon>Kickxellaceae</taxon>
        <taxon>Coemansia</taxon>
    </lineage>
</organism>
<reference evidence="1" key="1">
    <citation type="submission" date="2022-07" db="EMBL/GenBank/DDBJ databases">
        <title>Phylogenomic reconstructions and comparative analyses of Kickxellomycotina fungi.</title>
        <authorList>
            <person name="Reynolds N.K."/>
            <person name="Stajich J.E."/>
            <person name="Barry K."/>
            <person name="Grigoriev I.V."/>
            <person name="Crous P."/>
            <person name="Smith M.E."/>
        </authorList>
    </citation>
    <scope>NUCLEOTIDE SEQUENCE</scope>
    <source>
        <strain evidence="1">CBS 102833</strain>
    </source>
</reference>
<accession>A0ACC1L0C6</accession>
<protein>
    <submittedName>
        <fullName evidence="1">Mismatch repair protein msh3</fullName>
    </submittedName>
</protein>
<sequence length="408" mass="44270">NSTRMGTAKKVQGTLSSFFKPKRAATGNDKDRAPVTAAAASALSTPVAESPKPTTRRKSQAAGARKRRRVIDAGDSDDEANASDAASVGSDEDEDYITPQERPKLSKRSIGEFLHSGTGNAGSSAGHTLVRSVSDTADMVERLRMRIKENDTLGANDETSPDEPTVPTIGSLDGTSIQLVRRQRGVKYTPLEIQVLETKERYPDILLAVEVGYKYRFFGEDARIASRVLGIMCTSANNFYNASIPTPRLMVHVRRLVHAGYKVGVVRQQETAALKAVSDNKNAPFTRQLAEVYTTGTLVEEVAEHAMDSSDQYLMCVVESPGTSKDKCVDLGIMAVQITTGNVVYDNFEDGFLRSALETRLTHLQPGELLVPPHLSSETLKTLSAFAGHTISYDGPREPLLEHASRSG</sequence>
<evidence type="ECO:0000313" key="1">
    <source>
        <dbReference type="EMBL" id="KAJ2798446.1"/>
    </source>
</evidence>
<feature type="non-terminal residue" evidence="1">
    <location>
        <position position="1"/>
    </location>
</feature>
<name>A0ACC1L0C6_9FUNG</name>
<gene>
    <name evidence="1" type="primary">MSH3_2</name>
    <name evidence="1" type="ORF">H4S07_005688</name>
</gene>
<feature type="non-terminal residue" evidence="1">
    <location>
        <position position="408"/>
    </location>
</feature>
<evidence type="ECO:0000313" key="2">
    <source>
        <dbReference type="Proteomes" id="UP001140096"/>
    </source>
</evidence>